<dbReference type="PANTHER" id="PTHR30576:SF0">
    <property type="entry name" value="UNDECAPRENYL-PHOSPHATE N-ACETYLGALACTOSAMINYL 1-PHOSPHATE TRANSFERASE-RELATED"/>
    <property type="match status" value="1"/>
</dbReference>
<evidence type="ECO:0000259" key="3">
    <source>
        <dbReference type="Pfam" id="PF02397"/>
    </source>
</evidence>
<keyword evidence="2" id="KW-0812">Transmembrane</keyword>
<evidence type="ECO:0000256" key="2">
    <source>
        <dbReference type="SAM" id="Phobius"/>
    </source>
</evidence>
<evidence type="ECO:0000256" key="1">
    <source>
        <dbReference type="ARBA" id="ARBA00006464"/>
    </source>
</evidence>
<keyword evidence="4" id="KW-0808">Transferase</keyword>
<evidence type="ECO:0000313" key="5">
    <source>
        <dbReference type="Proteomes" id="UP000320386"/>
    </source>
</evidence>
<comment type="similarity">
    <text evidence="1">Belongs to the bacterial sugar transferase family.</text>
</comment>
<evidence type="ECO:0000313" key="4">
    <source>
        <dbReference type="EMBL" id="QDU72128.1"/>
    </source>
</evidence>
<dbReference type="Proteomes" id="UP000320386">
    <property type="component" value="Chromosome"/>
</dbReference>
<keyword evidence="5" id="KW-1185">Reference proteome</keyword>
<gene>
    <name evidence="4" type="primary">wecA_2</name>
    <name evidence="4" type="ORF">Pan265_19910</name>
</gene>
<accession>A0A518BYT2</accession>
<dbReference type="RefSeq" id="WP_145446307.1">
    <property type="nucleotide sequence ID" value="NZ_CP036280.1"/>
</dbReference>
<dbReference type="EC" id="2.7.8.40" evidence="4"/>
<proteinExistence type="inferred from homology"/>
<feature type="domain" description="Bacterial sugar transferase" evidence="3">
    <location>
        <begin position="33"/>
        <end position="213"/>
    </location>
</feature>
<dbReference type="AlphaFoldDB" id="A0A518BYT2"/>
<reference evidence="4 5" key="1">
    <citation type="submission" date="2019-02" db="EMBL/GenBank/DDBJ databases">
        <title>Deep-cultivation of Planctomycetes and their phenomic and genomic characterization uncovers novel biology.</title>
        <authorList>
            <person name="Wiegand S."/>
            <person name="Jogler M."/>
            <person name="Boedeker C."/>
            <person name="Pinto D."/>
            <person name="Vollmers J."/>
            <person name="Rivas-Marin E."/>
            <person name="Kohn T."/>
            <person name="Peeters S.H."/>
            <person name="Heuer A."/>
            <person name="Rast P."/>
            <person name="Oberbeckmann S."/>
            <person name="Bunk B."/>
            <person name="Jeske O."/>
            <person name="Meyerdierks A."/>
            <person name="Storesund J.E."/>
            <person name="Kallscheuer N."/>
            <person name="Luecker S."/>
            <person name="Lage O.M."/>
            <person name="Pohl T."/>
            <person name="Merkel B.J."/>
            <person name="Hornburger P."/>
            <person name="Mueller R.-W."/>
            <person name="Bruemmer F."/>
            <person name="Labrenz M."/>
            <person name="Spormann A.M."/>
            <person name="Op den Camp H."/>
            <person name="Overmann J."/>
            <person name="Amann R."/>
            <person name="Jetten M.S.M."/>
            <person name="Mascher T."/>
            <person name="Medema M.H."/>
            <person name="Devos D.P."/>
            <person name="Kaster A.-K."/>
            <person name="Ovreas L."/>
            <person name="Rohde M."/>
            <person name="Galperin M.Y."/>
            <person name="Jogler C."/>
        </authorList>
    </citation>
    <scope>NUCLEOTIDE SEQUENCE [LARGE SCALE GENOMIC DNA]</scope>
    <source>
        <strain evidence="4 5">Pan265</strain>
    </source>
</reference>
<feature type="transmembrane region" description="Helical" evidence="2">
    <location>
        <begin position="35"/>
        <end position="59"/>
    </location>
</feature>
<dbReference type="EMBL" id="CP036280">
    <property type="protein sequence ID" value="QDU72128.1"/>
    <property type="molecule type" value="Genomic_DNA"/>
</dbReference>
<keyword evidence="2" id="KW-0472">Membrane</keyword>
<dbReference type="Pfam" id="PF02397">
    <property type="entry name" value="Bac_transf"/>
    <property type="match status" value="1"/>
</dbReference>
<sequence length="220" mass="24802">MTVADLKPRPDHIEPAVPVGRLDGPGPAYELTKRLLDAGCAAAGILVLLPLLLGCALWIKMVDRGPIFYWQWRAGRNGWLFRLWKFRTMSLNAEDGGAKLAAAGDSRILPGCRWMRKSHVDELPQLWNILKGDMSLVGPRPERPEIIEQLREDVPHIEWRLTGQPGLTGLAQVRNGYSNDLKGMRRKLAFDLKYLRNRSTLGDLRLIAQTLPRCWDTSAC</sequence>
<name>A0A518BYT2_9BACT</name>
<dbReference type="PANTHER" id="PTHR30576">
    <property type="entry name" value="COLANIC BIOSYNTHESIS UDP-GLUCOSE LIPID CARRIER TRANSFERASE"/>
    <property type="match status" value="1"/>
</dbReference>
<protein>
    <submittedName>
        <fullName evidence="4">UDP-N-acetylgalactosamine-undecaprenyl-phosphate N-acetylgalactosaminephosphotransferase</fullName>
        <ecNumber evidence="4">2.7.8.40</ecNumber>
    </submittedName>
</protein>
<dbReference type="InterPro" id="IPR003362">
    <property type="entry name" value="Bact_transf"/>
</dbReference>
<dbReference type="KEGG" id="mcad:Pan265_19910"/>
<keyword evidence="2" id="KW-1133">Transmembrane helix</keyword>
<organism evidence="4 5">
    <name type="scientific">Mucisphaera calidilacus</name>
    <dbReference type="NCBI Taxonomy" id="2527982"/>
    <lineage>
        <taxon>Bacteria</taxon>
        <taxon>Pseudomonadati</taxon>
        <taxon>Planctomycetota</taxon>
        <taxon>Phycisphaerae</taxon>
        <taxon>Phycisphaerales</taxon>
        <taxon>Phycisphaeraceae</taxon>
        <taxon>Mucisphaera</taxon>
    </lineage>
</organism>
<dbReference type="OrthoDB" id="9766874at2"/>
<dbReference type="GO" id="GO:0016780">
    <property type="term" value="F:phosphotransferase activity, for other substituted phosphate groups"/>
    <property type="evidence" value="ECO:0007669"/>
    <property type="project" value="TreeGrafter"/>
</dbReference>